<evidence type="ECO:0000313" key="2">
    <source>
        <dbReference type="Proteomes" id="UP000243413"/>
    </source>
</evidence>
<proteinExistence type="predicted"/>
<dbReference type="OrthoDB" id="6862069at2"/>
<dbReference type="AlphaFoldDB" id="A0A1H1WGT5"/>
<reference evidence="2" key="1">
    <citation type="submission" date="2016-10" db="EMBL/GenBank/DDBJ databases">
        <authorList>
            <person name="Varghese N."/>
            <person name="Submissions S."/>
        </authorList>
    </citation>
    <scope>NUCLEOTIDE SEQUENCE [LARGE SCALE GENOMIC DNA]</scope>
    <source>
        <strain evidence="2">JCM 14963</strain>
    </source>
</reference>
<accession>A0A1H1WGT5</accession>
<gene>
    <name evidence="1" type="ORF">SAMN05216271_3215</name>
</gene>
<evidence type="ECO:0000313" key="1">
    <source>
        <dbReference type="EMBL" id="SDS96242.1"/>
    </source>
</evidence>
<dbReference type="Proteomes" id="UP000243413">
    <property type="component" value="Chromosome I"/>
</dbReference>
<protein>
    <recommendedName>
        <fullName evidence="3">Lipoprotein</fullName>
    </recommendedName>
</protein>
<name>A0A1H1WGT5_9GAMM</name>
<sequence length="713" mass="74752">MQQFTKWPLAVAVASTILLGGCLGGGGGGGSDDDGGAAGGGTTTRYSLTVGTAAAAPVASLSQSPAARIASAVVDFLITPAMAEVFSDLDPSTFRVFNINADGSTEELVNGEDFTAETDGDGYTLELPFATRYSSYVEIPVSGTLSYQVPTTRADLVANPLTTFVTQQIANRVGQFDELTLEEVDQIIEAVIELANDPQLQADLDAAVNGGASTEELLAEVDAKLSATITAQLDDKATPELTGSQASAASGSYYNTALSIGGFSDLSAGLLLGGWTVNEASIEVANGTANYSVPALTDFNFEVINSLGVYAGVSSRAEVDDEADSGTFNADSNGFTFAEEEEFEPYEKGSESVSACETLSAECTDREYSAGTRATAAGPASAPFNTLIDTGFSTRDVRDADNNQLLQVFGGDLGVFIKKSSSTPTLNGQYGAVEMSVNGESQYMDVEVYTTELTFDQATKVNYCEKHRRELGVNLSNLDSSFAVRHFDTCVEAADDNPLVGEAGENPVVLGSDGALDIDLDLTGWLSPDGLTLVTSLEEPNNLDALLDAEETLLQANQGFRQFLMAVKTASNADLSGNRYRLVSVALLSEDGAAVEPHRLNAGYLEFDDQGQATLSAAWQWQNIGVDGFGEASLNDQLNLSFSSNGVTVDAQTGALTLSTVAEIGSETVEFNSDGYVQEGERLIILGYDAQTSGGFDADMLGVMVGVCTNCDQ</sequence>
<dbReference type="RefSeq" id="WP_092287848.1">
    <property type="nucleotide sequence ID" value="NZ_LT629763.1"/>
</dbReference>
<dbReference type="EMBL" id="LT629763">
    <property type="protein sequence ID" value="SDS96242.1"/>
    <property type="molecule type" value="Genomic_DNA"/>
</dbReference>
<dbReference type="STRING" id="472181.SAMN05216271_3215"/>
<organism evidence="1 2">
    <name type="scientific">Halopseudomonas sabulinigri</name>
    <dbReference type="NCBI Taxonomy" id="472181"/>
    <lineage>
        <taxon>Bacteria</taxon>
        <taxon>Pseudomonadati</taxon>
        <taxon>Pseudomonadota</taxon>
        <taxon>Gammaproteobacteria</taxon>
        <taxon>Pseudomonadales</taxon>
        <taxon>Pseudomonadaceae</taxon>
        <taxon>Halopseudomonas</taxon>
    </lineage>
</organism>
<evidence type="ECO:0008006" key="3">
    <source>
        <dbReference type="Google" id="ProtNLM"/>
    </source>
</evidence>
<dbReference type="PROSITE" id="PS51257">
    <property type="entry name" value="PROKAR_LIPOPROTEIN"/>
    <property type="match status" value="1"/>
</dbReference>